<dbReference type="InterPro" id="IPR036322">
    <property type="entry name" value="WD40_repeat_dom_sf"/>
</dbReference>
<feature type="region of interest" description="Disordered" evidence="4">
    <location>
        <begin position="92"/>
        <end position="129"/>
    </location>
</feature>
<dbReference type="PANTHER" id="PTHR19848">
    <property type="entry name" value="WD40 REPEAT PROTEIN"/>
    <property type="match status" value="1"/>
</dbReference>
<dbReference type="CDD" id="cd00200">
    <property type="entry name" value="WD40"/>
    <property type="match status" value="2"/>
</dbReference>
<feature type="repeat" description="WD" evidence="3">
    <location>
        <begin position="1091"/>
        <end position="1118"/>
    </location>
</feature>
<protein>
    <recommendedName>
        <fullName evidence="9">Vegetative incompatibility protein HET-E-1</fullName>
    </recommendedName>
</protein>
<dbReference type="InterPro" id="IPR020472">
    <property type="entry name" value="WD40_PAC1"/>
</dbReference>
<dbReference type="InterPro" id="IPR056884">
    <property type="entry name" value="NPHP3-like_N"/>
</dbReference>
<organism evidence="7 8">
    <name type="scientific">Rhizoctonia solani</name>
    <dbReference type="NCBI Taxonomy" id="456999"/>
    <lineage>
        <taxon>Eukaryota</taxon>
        <taxon>Fungi</taxon>
        <taxon>Dikarya</taxon>
        <taxon>Basidiomycota</taxon>
        <taxon>Agaricomycotina</taxon>
        <taxon>Agaricomycetes</taxon>
        <taxon>Cantharellales</taxon>
        <taxon>Ceratobasidiaceae</taxon>
        <taxon>Rhizoctonia</taxon>
    </lineage>
</organism>
<dbReference type="InterPro" id="IPR015943">
    <property type="entry name" value="WD40/YVTN_repeat-like_dom_sf"/>
</dbReference>
<dbReference type="Pfam" id="PF12894">
    <property type="entry name" value="ANAPC4_WD40"/>
    <property type="match status" value="1"/>
</dbReference>
<dbReference type="InterPro" id="IPR027417">
    <property type="entry name" value="P-loop_NTPase"/>
</dbReference>
<proteinExistence type="predicted"/>
<feature type="domain" description="Nephrocystin 3-like N-terminal" evidence="6">
    <location>
        <begin position="358"/>
        <end position="517"/>
    </location>
</feature>
<dbReference type="PANTHER" id="PTHR19848:SF8">
    <property type="entry name" value="F-BOX AND WD REPEAT DOMAIN CONTAINING 7"/>
    <property type="match status" value="1"/>
</dbReference>
<dbReference type="Gene3D" id="3.40.50.300">
    <property type="entry name" value="P-loop containing nucleotide triphosphate hydrolases"/>
    <property type="match status" value="1"/>
</dbReference>
<feature type="domain" description="Anaphase-promoting complex subunit 4-like WD40" evidence="5">
    <location>
        <begin position="1355"/>
        <end position="1403"/>
    </location>
</feature>
<evidence type="ECO:0000259" key="5">
    <source>
        <dbReference type="Pfam" id="PF12894"/>
    </source>
</evidence>
<dbReference type="Pfam" id="PF24883">
    <property type="entry name" value="NPHP3_N"/>
    <property type="match status" value="1"/>
</dbReference>
<feature type="repeat" description="WD" evidence="3">
    <location>
        <begin position="1176"/>
        <end position="1217"/>
    </location>
</feature>
<evidence type="ECO:0000256" key="4">
    <source>
        <dbReference type="SAM" id="MobiDB-lite"/>
    </source>
</evidence>
<feature type="repeat" description="WD" evidence="3">
    <location>
        <begin position="1005"/>
        <end position="1046"/>
    </location>
</feature>
<dbReference type="InterPro" id="IPR019775">
    <property type="entry name" value="WD40_repeat_CS"/>
</dbReference>
<name>A0A8H3DEQ4_9AGAM</name>
<dbReference type="SUPFAM" id="SSF50978">
    <property type="entry name" value="WD40 repeat-like"/>
    <property type="match status" value="1"/>
</dbReference>
<dbReference type="InterPro" id="IPR001680">
    <property type="entry name" value="WD40_rpt"/>
</dbReference>
<feature type="repeat" description="WD" evidence="3">
    <location>
        <begin position="1262"/>
        <end position="1303"/>
    </location>
</feature>
<dbReference type="Gene3D" id="2.130.10.10">
    <property type="entry name" value="YVTN repeat-like/Quinoprotein amine dehydrogenase"/>
    <property type="match status" value="4"/>
</dbReference>
<feature type="repeat" description="WD" evidence="3">
    <location>
        <begin position="962"/>
        <end position="1003"/>
    </location>
</feature>
<evidence type="ECO:0000256" key="3">
    <source>
        <dbReference type="PROSITE-ProRule" id="PRU00221"/>
    </source>
</evidence>
<evidence type="ECO:0000256" key="2">
    <source>
        <dbReference type="ARBA" id="ARBA00022737"/>
    </source>
</evidence>
<sequence>MRKFGSRIKAKVKEFLESDEAPTRPSTPTPVNSPGNVITPVVDQTPAYYVPNQAEGSTTIHISSPTPGPEAPMISTSEPRLNPDLALAIQLNHTRPPTPNPHSDAVIPPPAQQTPSLSSPEPVPAQGTPAFSSATAILEDAVPHPVEQPSVDPPSAPKRITSSSGSDTWAWIKSEGWANLKALLDSLAEAASVSGLGPVKEVVEGLASCVGIYKDAAEDRKEYNELRVQLEGIFGDLKPYFSSSPAITTSVASICGSIQKEIEYLKTQQAIPTAGRLAKAETNGDVILECYRRIQDHLQRLSRNANMSIWRIVDELATEHRLEKLAPSMWPCYNSEKAAGIGRRACTEGTRTNVLAHLHDWVSGRNTGNVYWINGMAGTGKTTIAYSLCQQLAGRGDRLLSASFFCSRALPECRDVGRIIPSIAYQLARTSKPFRYALSQATEKDPDAHTRSPDLQFDGLIVRPLSDERVREAMPANMVVVIDALDECEDTKSTEQILDVLLTKSKGLPVKFVVSSRPEAVIRDRMGKKDGYDSRVVLHELDSGEVKTDIKTYLKAELATMNPSVAEIDRLVERAGVLFIYAATVVRYVGHDGFRRKPRQRLKTVLDTSRQQGGVQTQAIDELYGAILRAANDDDQLEQEDRDDMKLILNTVICAKAPLTVDALNGLLNLGDVDRVDSALRPLWSVLHVMEPNKTVTTLHASFPDYLTDPKRSSSDWHCNPAAHNRVLAERCFEYIRDTQPQFNICRLPSSFLYDHEVEDVESRVQEFISSELRYACQYWSAHLDGSDAAGAPTLMTLLNCFLTTNFLLWVEVMNLTKNISATPANLSIAKLWAMPHSPSRELVDLIHDAMRFTNSVISSPVSHSTPHIYISMIPFLSSHSPIRKHYMPGMRLAGVHGTALDRRKALLAKWKVKKSGPVACSADGTLLAIGSLPDEDLEPWDDNHPISLVHTSSGRSVRDISHEHASDVRCIALSPDGTRIACGTEEGTIWVWDVSSGHPLLGPLQSHQSWVISIIFSHDGSRIISGSYDNTIRIWESRSGECLLGPLIGHTFFVLCLAVSSDDTMLISGSADSTIRVWDMQTGRPLFNPITGHTGAVWSVAISPDGRWFVSGSDDGTRVWNTRTGQTLLGPLQTQNGTPFSIAISPDGALFSAGFGNGTIQIWDATTGQAVSSPFKEHSSEVMMLKYSTDGTRMLSYSDDGDLCVFDAQTAATAMDLLPGHTMSIRSIDVSPDGKRIVSGSSDTTVCVWDPVTGELVLGPLTGHTEHVHFVRYSPDGNRILSCSWDRKLYQWDAQTGAIYQVDSPIVDPFISEYHPLGFVSATYSPDGNSIAAISKGGGIYIWDSSSGGINLGPIKAEEEGKAIEFSQDGKSLLTGWSDGAVHIRDVQTGQLVSSHQPQDDSLVLAFAFSPDLDRNVIVDQMFDSESLRQRSTQTGERITGLFKGHTDYINTVQYSSDRRHVVSGSDDETVHIWDAQTGDSVFGPLRGHTDYVRSVAYSPDRTYVASASHDTTIRIWDTRLINQDSEAHEGPALAEWVVDEHGWVVDKQSQRLIWVPPDLRNSLMSPRNAMVISQNGYVQLDFGGALIGKEWARCWSGC</sequence>
<feature type="repeat" description="WD" evidence="3">
    <location>
        <begin position="1444"/>
        <end position="1485"/>
    </location>
</feature>
<evidence type="ECO:0000259" key="6">
    <source>
        <dbReference type="Pfam" id="PF24883"/>
    </source>
</evidence>
<dbReference type="Pfam" id="PF00400">
    <property type="entry name" value="WD40"/>
    <property type="match status" value="10"/>
</dbReference>
<feature type="repeat" description="WD" evidence="3">
    <location>
        <begin position="1487"/>
        <end position="1521"/>
    </location>
</feature>
<dbReference type="PROSITE" id="PS50294">
    <property type="entry name" value="WD_REPEATS_REGION"/>
    <property type="match status" value="8"/>
</dbReference>
<evidence type="ECO:0008006" key="9">
    <source>
        <dbReference type="Google" id="ProtNLM"/>
    </source>
</evidence>
<gene>
    <name evidence="7" type="ORF">RDB_LOCUS167308</name>
</gene>
<feature type="region of interest" description="Disordered" evidence="4">
    <location>
        <begin position="15"/>
        <end position="39"/>
    </location>
</feature>
<evidence type="ECO:0000313" key="7">
    <source>
        <dbReference type="EMBL" id="CAE6527448.1"/>
    </source>
</evidence>
<feature type="repeat" description="WD" evidence="3">
    <location>
        <begin position="1048"/>
        <end position="1089"/>
    </location>
</feature>
<feature type="repeat" description="WD" evidence="3">
    <location>
        <begin position="1219"/>
        <end position="1260"/>
    </location>
</feature>
<dbReference type="InterPro" id="IPR011047">
    <property type="entry name" value="Quinoprotein_ADH-like_sf"/>
</dbReference>
<evidence type="ECO:0000256" key="1">
    <source>
        <dbReference type="ARBA" id="ARBA00022574"/>
    </source>
</evidence>
<keyword evidence="2" id="KW-0677">Repeat</keyword>
<dbReference type="PROSITE" id="PS00678">
    <property type="entry name" value="WD_REPEATS_1"/>
    <property type="match status" value="4"/>
</dbReference>
<evidence type="ECO:0000313" key="8">
    <source>
        <dbReference type="Proteomes" id="UP000663861"/>
    </source>
</evidence>
<accession>A0A8H3DEQ4</accession>
<dbReference type="Proteomes" id="UP000663861">
    <property type="component" value="Unassembled WGS sequence"/>
</dbReference>
<comment type="caution">
    <text evidence="7">The sequence shown here is derived from an EMBL/GenBank/DDBJ whole genome shotgun (WGS) entry which is preliminary data.</text>
</comment>
<reference evidence="7" key="1">
    <citation type="submission" date="2021-01" db="EMBL/GenBank/DDBJ databases">
        <authorList>
            <person name="Kaushik A."/>
        </authorList>
    </citation>
    <scope>NUCLEOTIDE SEQUENCE</scope>
    <source>
        <strain evidence="7">AG4-RS23</strain>
    </source>
</reference>
<feature type="compositionally biased region" description="Polar residues" evidence="4">
    <location>
        <begin position="24"/>
        <end position="36"/>
    </location>
</feature>
<dbReference type="PRINTS" id="PR00320">
    <property type="entry name" value="GPROTEINBRPT"/>
</dbReference>
<dbReference type="InterPro" id="IPR024977">
    <property type="entry name" value="Apc4-like_WD40_dom"/>
</dbReference>
<dbReference type="SMART" id="SM00320">
    <property type="entry name" value="WD40"/>
    <property type="match status" value="12"/>
</dbReference>
<dbReference type="EMBL" id="CAJMWY010004309">
    <property type="protein sequence ID" value="CAE6527448.1"/>
    <property type="molecule type" value="Genomic_DNA"/>
</dbReference>
<feature type="repeat" description="WD" evidence="3">
    <location>
        <begin position="1133"/>
        <end position="1174"/>
    </location>
</feature>
<feature type="region of interest" description="Disordered" evidence="4">
    <location>
        <begin position="57"/>
        <end position="78"/>
    </location>
</feature>
<dbReference type="SUPFAM" id="SSF50998">
    <property type="entry name" value="Quinoprotein alcohol dehydrogenase-like"/>
    <property type="match status" value="1"/>
</dbReference>
<dbReference type="PROSITE" id="PS50082">
    <property type="entry name" value="WD_REPEATS_2"/>
    <property type="match status" value="10"/>
</dbReference>
<dbReference type="SUPFAM" id="SSF52540">
    <property type="entry name" value="P-loop containing nucleoside triphosphate hydrolases"/>
    <property type="match status" value="1"/>
</dbReference>
<feature type="region of interest" description="Disordered" evidence="4">
    <location>
        <begin position="144"/>
        <end position="165"/>
    </location>
</feature>
<keyword evidence="1 3" id="KW-0853">WD repeat</keyword>